<dbReference type="Gene3D" id="3.90.1170.50">
    <property type="entry name" value="Aldehyde oxidase/xanthine dehydrogenase, a/b hammerhead"/>
    <property type="match status" value="1"/>
</dbReference>
<reference evidence="4" key="1">
    <citation type="submission" date="2020-05" db="EMBL/GenBank/DDBJ databases">
        <authorList>
            <person name="Chiriac C."/>
            <person name="Salcher M."/>
            <person name="Ghai R."/>
            <person name="Kavagutti S V."/>
        </authorList>
    </citation>
    <scope>NUCLEOTIDE SEQUENCE</scope>
</reference>
<dbReference type="SMART" id="SM01008">
    <property type="entry name" value="Ald_Xan_dh_C"/>
    <property type="match status" value="1"/>
</dbReference>
<dbReference type="PANTHER" id="PTHR11908">
    <property type="entry name" value="XANTHINE DEHYDROGENASE"/>
    <property type="match status" value="1"/>
</dbReference>
<gene>
    <name evidence="4" type="ORF">UFOPK2602_01153</name>
    <name evidence="5" type="ORF">UFOPK2806_01492</name>
    <name evidence="6" type="ORF">UFOPK4306_00825</name>
</gene>
<dbReference type="InterPro" id="IPR046867">
    <property type="entry name" value="AldOxase/xan_DH_MoCoBD2"/>
</dbReference>
<proteinExistence type="predicted"/>
<sequence length="800" mass="84268">MAGSILGTQVTRTEDPELLLGRATYVGDLPLINPVHLAFVRSEYAHARIVAINVSDAASAPGVVGVYTAADLNLDPQHGMAKVHDDFARPPLAVDVVRFVGEAIAVVAANSPTEARDAAAMIIVDYDELPSVVDPEEAMAAGAPVLFPVHGNNVAMAVTDPDTPDILDDADVVVRGRYVNQRIAVAALEPLTAASDIEPDGRLRVYASTQMPHMFHDLLAAAIGYPKAQIHVITPHVGGGFGGKIGPYPEQTVVAALALRLQRAVTWTATRSEDMLVLGHSRAQVQYVELGCRTDGTFTGMRVHLVGDGGAYPAIGCYLPAGTKRMSNGTYRFPKIQFDVAVATTNTVPTGAYRGAGRPEATALLERAVDHAALELGIDPIEIRRRNLLTNDVFPFHAITGPVYDSGNYLLPLEEAARFAGYDELRREQAERRARGDRKLLGIGVATYVEITAGGGLSEYGAIEIHPDGTATMMAGTSAHGQGHQTTFAMIVSSQTGIPVDKIRLVQSDTDLVRSGGGTGGSRSLQLGGSAVLNATKAMVDKAKRLAAHLLEASVEDIVVNVDAGNVGVIGVPSSALGWAELAQAALTAPDDVIDHSDGTAGLAAQLDFLQDDATFPFGAHIAVVEVDQDTGRVTLLRHIAVDDCGTVVNPLLLQGQQHGGLAAGISQTLYEQMVYDEAGNPLTATFLDYALPSAAEFPSFEVHSTETPSPLNPLGAKGIGEASTIGSTPAVQNAVIDAVSHLGVRHIDLPCTSERVWQAIEHARTGTLPSPWRPYPPVFDTLPRRQAVDSAGLSAAEGV</sequence>
<name>A0A6J6QKB2_9ZZZZ</name>
<dbReference type="EMBL" id="CAFBQP010000025">
    <property type="protein sequence ID" value="CAB5058933.1"/>
    <property type="molecule type" value="Genomic_DNA"/>
</dbReference>
<feature type="domain" description="Aldehyde oxidase/xanthine dehydrogenase a/b hammerhead" evidence="3">
    <location>
        <begin position="20"/>
        <end position="130"/>
    </location>
</feature>
<dbReference type="InterPro" id="IPR037165">
    <property type="entry name" value="AldOxase/xan_DH_Mopterin-bd_sf"/>
</dbReference>
<evidence type="ECO:0000256" key="1">
    <source>
        <dbReference type="ARBA" id="ARBA00022505"/>
    </source>
</evidence>
<dbReference type="EMBL" id="CAEZYY010000019">
    <property type="protein sequence ID" value="CAB4758575.1"/>
    <property type="molecule type" value="Genomic_DNA"/>
</dbReference>
<evidence type="ECO:0000259" key="3">
    <source>
        <dbReference type="SMART" id="SM01008"/>
    </source>
</evidence>
<dbReference type="GO" id="GO:0016491">
    <property type="term" value="F:oxidoreductase activity"/>
    <property type="evidence" value="ECO:0007669"/>
    <property type="project" value="UniProtKB-KW"/>
</dbReference>
<evidence type="ECO:0000313" key="6">
    <source>
        <dbReference type="EMBL" id="CAB5058933.1"/>
    </source>
</evidence>
<protein>
    <submittedName>
        <fullName evidence="4">Unannotated protein</fullName>
    </submittedName>
</protein>
<dbReference type="Gene3D" id="3.30.365.10">
    <property type="entry name" value="Aldehyde oxidase/xanthine dehydrogenase, molybdopterin binding domain"/>
    <property type="match status" value="4"/>
</dbReference>
<dbReference type="InterPro" id="IPR000674">
    <property type="entry name" value="Ald_Oxase/Xan_DH_a/b"/>
</dbReference>
<dbReference type="Pfam" id="PF02738">
    <property type="entry name" value="MoCoBD_1"/>
    <property type="match status" value="1"/>
</dbReference>
<dbReference type="Pfam" id="PF01315">
    <property type="entry name" value="Ald_Xan_dh_C"/>
    <property type="match status" value="1"/>
</dbReference>
<keyword evidence="2" id="KW-0560">Oxidoreductase</keyword>
<dbReference type="InterPro" id="IPR016208">
    <property type="entry name" value="Ald_Oxase/xanthine_DH-like"/>
</dbReference>
<organism evidence="4">
    <name type="scientific">freshwater metagenome</name>
    <dbReference type="NCBI Taxonomy" id="449393"/>
    <lineage>
        <taxon>unclassified sequences</taxon>
        <taxon>metagenomes</taxon>
        <taxon>ecological metagenomes</taxon>
    </lineage>
</organism>
<accession>A0A6J6QKB2</accession>
<dbReference type="Pfam" id="PF20256">
    <property type="entry name" value="MoCoBD_2"/>
    <property type="match status" value="1"/>
</dbReference>
<dbReference type="EMBL" id="CAEZXX010000071">
    <property type="protein sequence ID" value="CAB4710972.1"/>
    <property type="molecule type" value="Genomic_DNA"/>
</dbReference>
<evidence type="ECO:0000313" key="4">
    <source>
        <dbReference type="EMBL" id="CAB4710972.1"/>
    </source>
</evidence>
<keyword evidence="1" id="KW-0500">Molybdenum</keyword>
<dbReference type="AlphaFoldDB" id="A0A6J6QKB2"/>
<dbReference type="SUPFAM" id="SSF56003">
    <property type="entry name" value="Molybdenum cofactor-binding domain"/>
    <property type="match status" value="1"/>
</dbReference>
<dbReference type="SUPFAM" id="SSF54665">
    <property type="entry name" value="CO dehydrogenase molybdoprotein N-domain-like"/>
    <property type="match status" value="1"/>
</dbReference>
<dbReference type="InterPro" id="IPR008274">
    <property type="entry name" value="AldOxase/xan_DH_MoCoBD1"/>
</dbReference>
<dbReference type="PANTHER" id="PTHR11908:SF132">
    <property type="entry name" value="ALDEHYDE OXIDASE 1-RELATED"/>
    <property type="match status" value="1"/>
</dbReference>
<dbReference type="GO" id="GO:0005506">
    <property type="term" value="F:iron ion binding"/>
    <property type="evidence" value="ECO:0007669"/>
    <property type="project" value="InterPro"/>
</dbReference>
<evidence type="ECO:0000256" key="2">
    <source>
        <dbReference type="ARBA" id="ARBA00023002"/>
    </source>
</evidence>
<dbReference type="InterPro" id="IPR036856">
    <property type="entry name" value="Ald_Oxase/Xan_DH_a/b_sf"/>
</dbReference>
<evidence type="ECO:0000313" key="5">
    <source>
        <dbReference type="EMBL" id="CAB4758575.1"/>
    </source>
</evidence>